<evidence type="ECO:0000313" key="2">
    <source>
        <dbReference type="Proteomes" id="UP000054874"/>
    </source>
</evidence>
<comment type="caution">
    <text evidence="1">The sequence shown here is derived from an EMBL/GenBank/DDBJ whole genome shotgun (WGS) entry which is preliminary data.</text>
</comment>
<protein>
    <submittedName>
        <fullName evidence="1">Uncharacterized protein</fullName>
    </submittedName>
</protein>
<dbReference type="RefSeq" id="WP_058353511.1">
    <property type="nucleotide sequence ID" value="NZ_CABMMD010000178.1"/>
</dbReference>
<dbReference type="Proteomes" id="UP000054874">
    <property type="component" value="Unassembled WGS sequence"/>
</dbReference>
<organism evidence="1 2">
    <name type="scientific">Acetivibrio ethanolgignens</name>
    <dbReference type="NCBI Taxonomy" id="290052"/>
    <lineage>
        <taxon>Bacteria</taxon>
        <taxon>Bacillati</taxon>
        <taxon>Bacillota</taxon>
        <taxon>Clostridia</taxon>
        <taxon>Eubacteriales</taxon>
        <taxon>Oscillospiraceae</taxon>
        <taxon>Acetivibrio</taxon>
    </lineage>
</organism>
<proteinExistence type="predicted"/>
<gene>
    <name evidence="1" type="ORF">ASU35_13505</name>
</gene>
<evidence type="ECO:0000313" key="1">
    <source>
        <dbReference type="EMBL" id="KSV58274.1"/>
    </source>
</evidence>
<dbReference type="EMBL" id="LNAM01000178">
    <property type="protein sequence ID" value="KSV58274.1"/>
    <property type="molecule type" value="Genomic_DNA"/>
</dbReference>
<keyword evidence="2" id="KW-1185">Reference proteome</keyword>
<accession>A0A0V8QCK2</accession>
<reference evidence="1 2" key="1">
    <citation type="submission" date="2015-11" db="EMBL/GenBank/DDBJ databases">
        <title>Butyribacter intestini gen. nov., sp. nov., a butyric acid-producing bacterium of the family Lachnospiraceae isolated from the human faeces.</title>
        <authorList>
            <person name="Zou Y."/>
            <person name="Xue W."/>
            <person name="Luo G."/>
            <person name="Lv M."/>
        </authorList>
    </citation>
    <scope>NUCLEOTIDE SEQUENCE [LARGE SCALE GENOMIC DNA]</scope>
    <source>
        <strain evidence="1 2">ACET-33324</strain>
    </source>
</reference>
<sequence length="112" mass="12423">MALTLSTEQLLEIQEQLVTAVNGKVIDSVNELARVVVAHADDNPMMNTLVESCKKIQSNYNDNYKPSIDKLVSTYIDVADLTEALKKKQAEMEVQQKDTSFQFSGIDTSAVL</sequence>
<dbReference type="OrthoDB" id="10008714at2"/>
<name>A0A0V8QCK2_9FIRM</name>
<dbReference type="STRING" id="290052.ASU35_13505"/>
<dbReference type="AlphaFoldDB" id="A0A0V8QCK2"/>